<dbReference type="Gene3D" id="1.10.340.70">
    <property type="match status" value="1"/>
</dbReference>
<dbReference type="InterPro" id="IPR043128">
    <property type="entry name" value="Rev_trsase/Diguanyl_cyclase"/>
</dbReference>
<dbReference type="SUPFAM" id="SSF53098">
    <property type="entry name" value="Ribonuclease H-like"/>
    <property type="match status" value="1"/>
</dbReference>
<name>A0ABD2M6W7_9BILA</name>
<evidence type="ECO:0000256" key="5">
    <source>
        <dbReference type="ARBA" id="ARBA00022723"/>
    </source>
</evidence>
<dbReference type="PANTHER" id="PTHR37984:SF5">
    <property type="entry name" value="PROTEIN NYNRIN-LIKE"/>
    <property type="match status" value="1"/>
</dbReference>
<feature type="region of interest" description="Disordered" evidence="16">
    <location>
        <begin position="328"/>
        <end position="402"/>
    </location>
</feature>
<dbReference type="InterPro" id="IPR001584">
    <property type="entry name" value="Integrase_cat-core"/>
</dbReference>
<dbReference type="InterPro" id="IPR036397">
    <property type="entry name" value="RNaseH_sf"/>
</dbReference>
<feature type="compositionally biased region" description="Basic and acidic residues" evidence="16">
    <location>
        <begin position="340"/>
        <end position="365"/>
    </location>
</feature>
<feature type="region of interest" description="Disordered" evidence="16">
    <location>
        <begin position="1015"/>
        <end position="1063"/>
    </location>
</feature>
<dbReference type="Gene3D" id="3.30.70.270">
    <property type="match status" value="1"/>
</dbReference>
<evidence type="ECO:0000256" key="13">
    <source>
        <dbReference type="ARBA" id="ARBA00023163"/>
    </source>
</evidence>
<dbReference type="GO" id="GO:0003964">
    <property type="term" value="F:RNA-directed DNA polymerase activity"/>
    <property type="evidence" value="ECO:0007669"/>
    <property type="project" value="UniProtKB-EC"/>
</dbReference>
<dbReference type="PANTHER" id="PTHR37984">
    <property type="entry name" value="PROTEIN CBG26694"/>
    <property type="match status" value="1"/>
</dbReference>
<feature type="region of interest" description="Disordered" evidence="16">
    <location>
        <begin position="1"/>
        <end position="54"/>
    </location>
</feature>
<evidence type="ECO:0000259" key="17">
    <source>
        <dbReference type="PROSITE" id="PS50994"/>
    </source>
</evidence>
<dbReference type="InterPro" id="IPR001628">
    <property type="entry name" value="Znf_hrmn_rcpt"/>
</dbReference>
<dbReference type="Pfam" id="PF17917">
    <property type="entry name" value="RT_RNaseH"/>
    <property type="match status" value="1"/>
</dbReference>
<evidence type="ECO:0000256" key="8">
    <source>
        <dbReference type="ARBA" id="ARBA00022801"/>
    </source>
</evidence>
<keyword evidence="8" id="KW-0378">Hydrolase</keyword>
<dbReference type="InterPro" id="IPR041373">
    <property type="entry name" value="RT_RNaseH"/>
</dbReference>
<keyword evidence="11" id="KW-0805">Transcription regulation</keyword>
<dbReference type="FunFam" id="1.10.340.70:FF:000003">
    <property type="entry name" value="Protein CBG25708"/>
    <property type="match status" value="1"/>
</dbReference>
<evidence type="ECO:0000256" key="14">
    <source>
        <dbReference type="ARBA" id="ARBA00023170"/>
    </source>
</evidence>
<keyword evidence="6" id="KW-0255">Endonuclease</keyword>
<dbReference type="SUPFAM" id="SSF57716">
    <property type="entry name" value="Glucocorticoid receptor-like (DNA-binding domain)"/>
    <property type="match status" value="1"/>
</dbReference>
<sequence>MNEIAEKSKEQQHNQQMKQQQKQKQKQKRTTKGQMGAEKVQENQSSRRNATLTGGSKQQRNLFCDICANAADGIHFGVKHGAVCRYCRFQKCIMVGMRPEEVQPKRSQKRKAYVNTALSEAEIQINAKKKKQQKIGTKIENEKQMGDQCLVKKLDICQLCEIFEQEKALFEECLLNDATVGGERLFMQCQISPDDRQQILLSWLILESAFCTLNCGGIQTNRAYLPGKGFVELHVDGLTEFYKSKFALEAKSLASFALPIGKFFLESLCRSLQMSHFKGREKDAIFALLLLNAQPNFASTSDPKVVSCREQLKRQIFKEVLLDETVSQNHGISSGQTEQNEQKRKVKTEKEAKKLTEKTQKQKWEGKRRRRDGTEGEEEAEIGKRKKEKEKQTEEQKEKAISEMPVPTNVSELRSFLGMINHYQQFVKNMRFLRQPLDELLKHDVAWVWSTDCQKAFDKVIEVLKSDQLLTHYDPEKDIIVSADASDYGIGAVLSHRFPDGSLKAIAHASCSLSPAEMNYSQIEKEGLALVFAVQKFHKYLFGRHFVLQTDHKPLLTIFGNKKGIKACTANRLQRWSLILLAYDFEIEYQNTADFGQADALSRLIAKAPVPEDEYIVATITESPNLATVNAFTAQFPIVHEDIVKATKSDNLLQEVKGFVLDQWPNKADMSEDIIQFHRRREALSFENGCIMYADRIVVPASLQAEVLKMLHRGHPGMKRMKNLARQHVYWPGIDHQIEEVVRKCEPCATEAKAPKKTELHSWPKAEGPWKRVHMDYAGPFFGKMYLIIVDAHSKWPEVFEMRSTGSAATIEQLRSLCARFGLPETWLPIMAPSLAPTNSRNSSKENGINHLFSAPYNPMSNGQAERFVDTFKRACRKLKKEGAQNVVNTFLTSYRTTPNDSLPDGKSPAELFLQRKPRTTLDLLRAKPTAPLIRDAAMERQFNRRFVFARHRQSQSWRAGIVSQCQGVIYEVSFPNGTSNRFHVNQMTARHMDDQGNEELNIFNDAFGLPLALPDGPNEAALPADQQAAPAQATDEANAERSPVRVDRPKRNRHPPQRYSPS</sequence>
<feature type="compositionally biased region" description="Low complexity" evidence="16">
    <location>
        <begin position="1019"/>
        <end position="1037"/>
    </location>
</feature>
<keyword evidence="13" id="KW-0804">Transcription</keyword>
<dbReference type="InterPro" id="IPR013088">
    <property type="entry name" value="Znf_NHR/GATA"/>
</dbReference>
<organism evidence="18 19">
    <name type="scientific">Heterodera trifolii</name>
    <dbReference type="NCBI Taxonomy" id="157864"/>
    <lineage>
        <taxon>Eukaryota</taxon>
        <taxon>Metazoa</taxon>
        <taxon>Ecdysozoa</taxon>
        <taxon>Nematoda</taxon>
        <taxon>Chromadorea</taxon>
        <taxon>Rhabditida</taxon>
        <taxon>Tylenchina</taxon>
        <taxon>Tylenchomorpha</taxon>
        <taxon>Tylenchoidea</taxon>
        <taxon>Heteroderidae</taxon>
        <taxon>Heteroderinae</taxon>
        <taxon>Heterodera</taxon>
    </lineage>
</organism>
<evidence type="ECO:0000256" key="1">
    <source>
        <dbReference type="ARBA" id="ARBA00012493"/>
    </source>
</evidence>
<evidence type="ECO:0000256" key="10">
    <source>
        <dbReference type="ARBA" id="ARBA00022918"/>
    </source>
</evidence>
<dbReference type="GO" id="GO:0042575">
    <property type="term" value="C:DNA polymerase complex"/>
    <property type="evidence" value="ECO:0007669"/>
    <property type="project" value="UniProtKB-ARBA"/>
</dbReference>
<dbReference type="EMBL" id="JBICBT010000106">
    <property type="protein sequence ID" value="KAL3123271.1"/>
    <property type="molecule type" value="Genomic_DNA"/>
</dbReference>
<evidence type="ECO:0000256" key="7">
    <source>
        <dbReference type="ARBA" id="ARBA00022771"/>
    </source>
</evidence>
<keyword evidence="7" id="KW-0863">Zinc-finger</keyword>
<dbReference type="SUPFAM" id="SSF56672">
    <property type="entry name" value="DNA/RNA polymerases"/>
    <property type="match status" value="1"/>
</dbReference>
<dbReference type="AlphaFoldDB" id="A0ABD2M6W7"/>
<evidence type="ECO:0000256" key="2">
    <source>
        <dbReference type="ARBA" id="ARBA00022679"/>
    </source>
</evidence>
<dbReference type="InterPro" id="IPR043502">
    <property type="entry name" value="DNA/RNA_pol_sf"/>
</dbReference>
<feature type="compositionally biased region" description="Basic and acidic residues" evidence="16">
    <location>
        <begin position="1039"/>
        <end position="1050"/>
    </location>
</feature>
<evidence type="ECO:0000256" key="3">
    <source>
        <dbReference type="ARBA" id="ARBA00022695"/>
    </source>
</evidence>
<dbReference type="GO" id="GO:0008270">
    <property type="term" value="F:zinc ion binding"/>
    <property type="evidence" value="ECO:0007669"/>
    <property type="project" value="UniProtKB-KW"/>
</dbReference>
<dbReference type="SMART" id="SM00399">
    <property type="entry name" value="ZnF_C4"/>
    <property type="match status" value="1"/>
</dbReference>
<feature type="compositionally biased region" description="Basic and acidic residues" evidence="16">
    <location>
        <begin position="1"/>
        <end position="12"/>
    </location>
</feature>
<keyword evidence="12" id="KW-0238">DNA-binding</keyword>
<feature type="compositionally biased region" description="Polar residues" evidence="16">
    <location>
        <begin position="42"/>
        <end position="54"/>
    </location>
</feature>
<keyword evidence="2" id="KW-0808">Transferase</keyword>
<dbReference type="Proteomes" id="UP001620626">
    <property type="component" value="Unassembled WGS sequence"/>
</dbReference>
<protein>
    <recommendedName>
        <fullName evidence="1">RNA-directed DNA polymerase</fullName>
        <ecNumber evidence="1">2.7.7.49</ecNumber>
    </recommendedName>
</protein>
<keyword evidence="5" id="KW-0479">Metal-binding</keyword>
<dbReference type="GO" id="GO:0003677">
    <property type="term" value="F:DNA binding"/>
    <property type="evidence" value="ECO:0007669"/>
    <property type="project" value="UniProtKB-KW"/>
</dbReference>
<keyword evidence="9" id="KW-0862">Zinc</keyword>
<feature type="compositionally biased region" description="Basic residues" evidence="16">
    <location>
        <begin position="21"/>
        <end position="31"/>
    </location>
</feature>
<evidence type="ECO:0000256" key="9">
    <source>
        <dbReference type="ARBA" id="ARBA00022833"/>
    </source>
</evidence>
<keyword evidence="4" id="KW-0540">Nuclease</keyword>
<accession>A0ABD2M6W7</accession>
<evidence type="ECO:0000256" key="4">
    <source>
        <dbReference type="ARBA" id="ARBA00022722"/>
    </source>
</evidence>
<evidence type="ECO:0000256" key="16">
    <source>
        <dbReference type="SAM" id="MobiDB-lite"/>
    </source>
</evidence>
<feature type="compositionally biased region" description="Basic and acidic residues" evidence="16">
    <location>
        <begin position="389"/>
        <end position="401"/>
    </location>
</feature>
<reference evidence="18 19" key="1">
    <citation type="submission" date="2024-10" db="EMBL/GenBank/DDBJ databases">
        <authorList>
            <person name="Kim D."/>
        </authorList>
    </citation>
    <scope>NUCLEOTIDE SEQUENCE [LARGE SCALE GENOMIC DNA]</scope>
    <source>
        <strain evidence="18">BH-2024</strain>
    </source>
</reference>
<dbReference type="InterPro" id="IPR012337">
    <property type="entry name" value="RNaseH-like_sf"/>
</dbReference>
<dbReference type="Gene3D" id="3.30.50.10">
    <property type="entry name" value="Erythroid Transcription Factor GATA-1, subunit A"/>
    <property type="match status" value="1"/>
</dbReference>
<keyword evidence="3" id="KW-0548">Nucleotidyltransferase</keyword>
<dbReference type="Pfam" id="PF17921">
    <property type="entry name" value="Integrase_H2C2"/>
    <property type="match status" value="1"/>
</dbReference>
<evidence type="ECO:0000256" key="11">
    <source>
        <dbReference type="ARBA" id="ARBA00023015"/>
    </source>
</evidence>
<dbReference type="CDD" id="cd09274">
    <property type="entry name" value="RNase_HI_RT_Ty3"/>
    <property type="match status" value="1"/>
</dbReference>
<dbReference type="InterPro" id="IPR041588">
    <property type="entry name" value="Integrase_H2C2"/>
</dbReference>
<comment type="caution">
    <text evidence="18">The sequence shown here is derived from an EMBL/GenBank/DDBJ whole genome shotgun (WGS) entry which is preliminary data.</text>
</comment>
<evidence type="ECO:0000256" key="15">
    <source>
        <dbReference type="ARBA" id="ARBA00023242"/>
    </source>
</evidence>
<proteinExistence type="predicted"/>
<keyword evidence="14" id="KW-0675">Receptor</keyword>
<evidence type="ECO:0000256" key="12">
    <source>
        <dbReference type="ARBA" id="ARBA00023125"/>
    </source>
</evidence>
<evidence type="ECO:0000256" key="6">
    <source>
        <dbReference type="ARBA" id="ARBA00022759"/>
    </source>
</evidence>
<dbReference type="FunFam" id="3.30.70.270:FF:000020">
    <property type="entry name" value="Transposon Tf2-6 polyprotein-like Protein"/>
    <property type="match status" value="1"/>
</dbReference>
<keyword evidence="19" id="KW-1185">Reference proteome</keyword>
<dbReference type="InterPro" id="IPR050951">
    <property type="entry name" value="Retrovirus_Pol_polyprotein"/>
</dbReference>
<dbReference type="Gene3D" id="3.30.420.10">
    <property type="entry name" value="Ribonuclease H-like superfamily/Ribonuclease H"/>
    <property type="match status" value="1"/>
</dbReference>
<dbReference type="EC" id="2.7.7.49" evidence="1"/>
<keyword evidence="10" id="KW-0695">RNA-directed DNA polymerase</keyword>
<evidence type="ECO:0000313" key="18">
    <source>
        <dbReference type="EMBL" id="KAL3123271.1"/>
    </source>
</evidence>
<gene>
    <name evidence="18" type="ORF">niasHT_006814</name>
</gene>
<evidence type="ECO:0000313" key="19">
    <source>
        <dbReference type="Proteomes" id="UP001620626"/>
    </source>
</evidence>
<feature type="domain" description="Integrase catalytic" evidence="17">
    <location>
        <begin position="765"/>
        <end position="917"/>
    </location>
</feature>
<feature type="compositionally biased region" description="Polar residues" evidence="16">
    <location>
        <begin position="328"/>
        <end position="339"/>
    </location>
</feature>
<keyword evidence="15" id="KW-0539">Nucleus</keyword>
<dbReference type="PROSITE" id="PS50994">
    <property type="entry name" value="INTEGRASE"/>
    <property type="match status" value="1"/>
</dbReference>